<dbReference type="PANTHER" id="PTHR43532">
    <property type="entry name" value="GLUCOSE-1-PHOSPHATE THYMIDYLYLTRANSFERASE"/>
    <property type="match status" value="1"/>
</dbReference>
<reference evidence="11 12" key="1">
    <citation type="journal article" date="2012" name="J. Bacteriol.">
        <title>Complete Genome Sequence of Leptospirillum ferrooxidans Strain C2-3, Isolated from a Fresh Volcanic Ash Deposit on the Island of Miyake, Japan.</title>
        <authorList>
            <person name="Fujimura R."/>
            <person name="Sato Y."/>
            <person name="Nishizawa T."/>
            <person name="Oshima K."/>
            <person name="Kim S.-W."/>
            <person name="Hattori M."/>
            <person name="Kamijo T."/>
            <person name="Ohta H."/>
        </authorList>
    </citation>
    <scope>NUCLEOTIDE SEQUENCE [LARGE SCALE GENOMIC DNA]</scope>
    <source>
        <strain evidence="11 12">C2-3</strain>
    </source>
</reference>
<evidence type="ECO:0000313" key="11">
    <source>
        <dbReference type="EMBL" id="BAM06517.1"/>
    </source>
</evidence>
<proteinExistence type="inferred from homology"/>
<dbReference type="KEGG" id="lfc:LFE_0803"/>
<dbReference type="PANTHER" id="PTHR43532:SF1">
    <property type="entry name" value="GLUCOSE-1-PHOSPHATE THYMIDYLYLTRANSFERASE 1"/>
    <property type="match status" value="1"/>
</dbReference>
<keyword evidence="5 9" id="KW-0548">Nucleotidyltransferase</keyword>
<dbReference type="FunFam" id="3.90.550.10:FF:000023">
    <property type="entry name" value="Glucose-1-phosphate thymidylyltransferase"/>
    <property type="match status" value="1"/>
</dbReference>
<dbReference type="eggNOG" id="COG1209">
    <property type="taxonomic scope" value="Bacteria"/>
</dbReference>
<dbReference type="SUPFAM" id="SSF53448">
    <property type="entry name" value="Nucleotide-diphospho-sugar transferases"/>
    <property type="match status" value="1"/>
</dbReference>
<evidence type="ECO:0000256" key="3">
    <source>
        <dbReference type="ARBA" id="ARBA00012461"/>
    </source>
</evidence>
<comment type="similarity">
    <text evidence="2 9">Belongs to the glucose-1-phosphate thymidylyltransferase family.</text>
</comment>
<dbReference type="PATRIC" id="fig|1162668.3.peg.941"/>
<feature type="domain" description="Nucleotidyl transferase" evidence="10">
    <location>
        <begin position="3"/>
        <end position="238"/>
    </location>
</feature>
<dbReference type="OrthoDB" id="9803871at2"/>
<gene>
    <name evidence="11" type="ordered locus">LFE_0803</name>
</gene>
<evidence type="ECO:0000256" key="5">
    <source>
        <dbReference type="ARBA" id="ARBA00022695"/>
    </source>
</evidence>
<dbReference type="Proteomes" id="UP000007382">
    <property type="component" value="Chromosome"/>
</dbReference>
<sequence>MRGIILAGGAGTRLHPLTYVVSKQLMPVYDKPMIYYPLVTLMLSGIREIMIISTPADLPLFKALLGDGSALGLSFSYEVQPTPAGLAQAFLIGEKFIRKEPVALVLGDNIFFGHGLSEVLQKSACLERGALIFGYMVKDPERYGVLSFDPEGRVLEILEKPKEPPSRYAVPGLYFYDGMVSEYARSLRPSDRGELEITDLNRLYLANGDLRVERLGRGTAWLDTGTHEALLEASNFIAAIENRQGLKVACPEEVAYRMGYISREDILRTGRSMSKNGYGQYLISLAEEDLFS</sequence>
<dbReference type="InterPro" id="IPR029044">
    <property type="entry name" value="Nucleotide-diphossugar_trans"/>
</dbReference>
<evidence type="ECO:0000256" key="4">
    <source>
        <dbReference type="ARBA" id="ARBA00022679"/>
    </source>
</evidence>
<comment type="cofactor">
    <cofactor evidence="1">
        <name>Mg(2+)</name>
        <dbReference type="ChEBI" id="CHEBI:18420"/>
    </cofactor>
</comment>
<evidence type="ECO:0000259" key="10">
    <source>
        <dbReference type="Pfam" id="PF00483"/>
    </source>
</evidence>
<protein>
    <recommendedName>
        <fullName evidence="3 9">Glucose-1-phosphate thymidylyltransferase</fullName>
        <ecNumber evidence="3 9">2.7.7.24</ecNumber>
    </recommendedName>
</protein>
<accession>I0IML8</accession>
<keyword evidence="12" id="KW-1185">Reference proteome</keyword>
<dbReference type="InterPro" id="IPR005835">
    <property type="entry name" value="NTP_transferase_dom"/>
</dbReference>
<dbReference type="Gene3D" id="3.90.550.10">
    <property type="entry name" value="Spore Coat Polysaccharide Biosynthesis Protein SpsA, Chain A"/>
    <property type="match status" value="1"/>
</dbReference>
<keyword evidence="7 9" id="KW-0460">Magnesium</keyword>
<evidence type="ECO:0000256" key="6">
    <source>
        <dbReference type="ARBA" id="ARBA00022723"/>
    </source>
</evidence>
<evidence type="ECO:0000313" key="12">
    <source>
        <dbReference type="Proteomes" id="UP000007382"/>
    </source>
</evidence>
<keyword evidence="6 9" id="KW-0479">Metal-binding</keyword>
<dbReference type="EC" id="2.7.7.24" evidence="3 9"/>
<keyword evidence="4 9" id="KW-0808">Transferase</keyword>
<dbReference type="RefSeq" id="WP_014449009.1">
    <property type="nucleotide sequence ID" value="NC_017094.1"/>
</dbReference>
<dbReference type="NCBIfam" id="TIGR01207">
    <property type="entry name" value="rmlA"/>
    <property type="match status" value="1"/>
</dbReference>
<name>I0IML8_LEPFC</name>
<dbReference type="AlphaFoldDB" id="I0IML8"/>
<dbReference type="GO" id="GO:0046872">
    <property type="term" value="F:metal ion binding"/>
    <property type="evidence" value="ECO:0007669"/>
    <property type="project" value="UniProtKB-KW"/>
</dbReference>
<comment type="catalytic activity">
    <reaction evidence="8 9">
        <text>dTTP + alpha-D-glucose 1-phosphate + H(+) = dTDP-alpha-D-glucose + diphosphate</text>
        <dbReference type="Rhea" id="RHEA:15225"/>
        <dbReference type="ChEBI" id="CHEBI:15378"/>
        <dbReference type="ChEBI" id="CHEBI:33019"/>
        <dbReference type="ChEBI" id="CHEBI:37568"/>
        <dbReference type="ChEBI" id="CHEBI:57477"/>
        <dbReference type="ChEBI" id="CHEBI:58601"/>
        <dbReference type="EC" id="2.7.7.24"/>
    </reaction>
</comment>
<dbReference type="GO" id="GO:0008879">
    <property type="term" value="F:glucose-1-phosphate thymidylyltransferase activity"/>
    <property type="evidence" value="ECO:0007669"/>
    <property type="project" value="UniProtKB-EC"/>
</dbReference>
<evidence type="ECO:0000256" key="9">
    <source>
        <dbReference type="RuleBase" id="RU003706"/>
    </source>
</evidence>
<dbReference type="STRING" id="1162668.LFE_0803"/>
<dbReference type="EMBL" id="AP012342">
    <property type="protein sequence ID" value="BAM06517.1"/>
    <property type="molecule type" value="Genomic_DNA"/>
</dbReference>
<dbReference type="HOGENOM" id="CLU_029499_9_0_0"/>
<dbReference type="Pfam" id="PF00483">
    <property type="entry name" value="NTP_transferase"/>
    <property type="match status" value="1"/>
</dbReference>
<evidence type="ECO:0000256" key="1">
    <source>
        <dbReference type="ARBA" id="ARBA00001946"/>
    </source>
</evidence>
<evidence type="ECO:0000256" key="2">
    <source>
        <dbReference type="ARBA" id="ARBA00010480"/>
    </source>
</evidence>
<reference evidence="12" key="2">
    <citation type="submission" date="2012-03" db="EMBL/GenBank/DDBJ databases">
        <title>The complete genome sequence of the pioneer microbe on fresh volcanic deposit, Leptospirillum ferrooxidans strain C2-3.</title>
        <authorList>
            <person name="Fujimura R."/>
            <person name="Sato Y."/>
            <person name="Nishizawa T."/>
            <person name="Nanba K."/>
            <person name="Oshima K."/>
            <person name="Hattori M."/>
            <person name="Kamijo T."/>
            <person name="Ohta H."/>
        </authorList>
    </citation>
    <scope>NUCLEOTIDE SEQUENCE [LARGE SCALE GENOMIC DNA]</scope>
    <source>
        <strain evidence="12">C2-3</strain>
    </source>
</reference>
<evidence type="ECO:0000256" key="8">
    <source>
        <dbReference type="ARBA" id="ARBA00049336"/>
    </source>
</evidence>
<dbReference type="CDD" id="cd02538">
    <property type="entry name" value="G1P_TT_short"/>
    <property type="match status" value="1"/>
</dbReference>
<comment type="function">
    <text evidence="9">Catalyzes the formation of dTDP-glucose, from dTTP and glucose 1-phosphate, as well as its pyrophosphorolysis.</text>
</comment>
<evidence type="ECO:0000256" key="7">
    <source>
        <dbReference type="ARBA" id="ARBA00022842"/>
    </source>
</evidence>
<dbReference type="InterPro" id="IPR005907">
    <property type="entry name" value="G1P_thy_trans_s"/>
</dbReference>
<organism evidence="11 12">
    <name type="scientific">Leptospirillum ferrooxidans (strain C2-3)</name>
    <dbReference type="NCBI Taxonomy" id="1162668"/>
    <lineage>
        <taxon>Bacteria</taxon>
        <taxon>Pseudomonadati</taxon>
        <taxon>Nitrospirota</taxon>
        <taxon>Nitrospiria</taxon>
        <taxon>Nitrospirales</taxon>
        <taxon>Nitrospiraceae</taxon>
        <taxon>Leptospirillum</taxon>
    </lineage>
</organism>